<reference evidence="1 2" key="1">
    <citation type="submission" date="2015-08" db="EMBL/GenBank/DDBJ databases">
        <authorList>
            <person name="Babu N.S."/>
            <person name="Beckwith C.J."/>
            <person name="Beseler K.G."/>
            <person name="Brison A."/>
            <person name="Carone J.V."/>
            <person name="Caskin T.P."/>
            <person name="Diamond M."/>
            <person name="Durham M.E."/>
            <person name="Foxe J.M."/>
            <person name="Go M."/>
            <person name="Henderson B.A."/>
            <person name="Jones I.B."/>
            <person name="McGettigan J.A."/>
            <person name="Micheletti S.J."/>
            <person name="Nasrallah M.E."/>
            <person name="Ortiz D."/>
            <person name="Piller C.R."/>
            <person name="Privatt S.R."/>
            <person name="Schneider S.L."/>
            <person name="Sharp S."/>
            <person name="Smith T.C."/>
            <person name="Stanton J.D."/>
            <person name="Ullery H.E."/>
            <person name="Wilson R.J."/>
            <person name="Serrano M.G."/>
            <person name="Buck G."/>
            <person name="Lee V."/>
            <person name="Wang Y."/>
            <person name="Carvalho R."/>
            <person name="Voegtly L."/>
            <person name="Shi R."/>
            <person name="Duckworth R."/>
            <person name="Johnson A."/>
            <person name="Loviza R."/>
            <person name="Walstead R."/>
            <person name="Shah Z."/>
            <person name="Kiflezghi M."/>
            <person name="Wade K."/>
            <person name="Ball S.L."/>
            <person name="Bradley K.W."/>
            <person name="Asai D.J."/>
            <person name="Bowman C.A."/>
            <person name="Russell D.A."/>
            <person name="Pope W.H."/>
            <person name="Jacobs-Sera D."/>
            <person name="Hendrix R.W."/>
            <person name="Hatfull G.F."/>
        </authorList>
    </citation>
    <scope>NUCLEOTIDE SEQUENCE [LARGE SCALE GENOMIC DNA]</scope>
    <source>
        <strain evidence="1 2">DSM 27648</strain>
    </source>
</reference>
<name>A0A0K1QF42_9BACT</name>
<evidence type="ECO:0008006" key="3">
    <source>
        <dbReference type="Google" id="ProtNLM"/>
    </source>
</evidence>
<dbReference type="RefSeq" id="WP_146655013.1">
    <property type="nucleotide sequence ID" value="NZ_CP012333.1"/>
</dbReference>
<organism evidence="1 2">
    <name type="scientific">Labilithrix luteola</name>
    <dbReference type="NCBI Taxonomy" id="1391654"/>
    <lineage>
        <taxon>Bacteria</taxon>
        <taxon>Pseudomonadati</taxon>
        <taxon>Myxococcota</taxon>
        <taxon>Polyangia</taxon>
        <taxon>Polyangiales</taxon>
        <taxon>Labilitrichaceae</taxon>
        <taxon>Labilithrix</taxon>
    </lineage>
</organism>
<dbReference type="EMBL" id="CP012333">
    <property type="protein sequence ID" value="AKV04391.1"/>
    <property type="molecule type" value="Genomic_DNA"/>
</dbReference>
<dbReference type="GO" id="GO:0005829">
    <property type="term" value="C:cytosol"/>
    <property type="evidence" value="ECO:0007669"/>
    <property type="project" value="TreeGrafter"/>
</dbReference>
<dbReference type="OrthoDB" id="5469178at2"/>
<keyword evidence="2" id="KW-1185">Reference proteome</keyword>
<proteinExistence type="predicted"/>
<dbReference type="InterPro" id="IPR007416">
    <property type="entry name" value="YggL_50S_bp"/>
</dbReference>
<evidence type="ECO:0000313" key="1">
    <source>
        <dbReference type="EMBL" id="AKV04391.1"/>
    </source>
</evidence>
<sequence length="107" mass="11935">MNKRLRKKKRVGEFKELGFELRADLQPGLTESAVDALVDRLIDVVEARQLAFGGGGGGDDKLEGFVQRARRGSATEDDRAALAAFFERDESVVRHEIGALRDAWYGW</sequence>
<dbReference type="AlphaFoldDB" id="A0A0K1QF42"/>
<dbReference type="PANTHER" id="PTHR38778:SF1">
    <property type="entry name" value="CYTOPLASMIC PROTEIN"/>
    <property type="match status" value="1"/>
</dbReference>
<accession>A0A0K1QF42</accession>
<evidence type="ECO:0000313" key="2">
    <source>
        <dbReference type="Proteomes" id="UP000064967"/>
    </source>
</evidence>
<gene>
    <name evidence="1" type="ORF">AKJ09_11054</name>
</gene>
<protein>
    <recommendedName>
        <fullName evidence="3">DUF469 family protein</fullName>
    </recommendedName>
</protein>
<dbReference type="STRING" id="1391654.AKJ09_11054"/>
<dbReference type="PANTHER" id="PTHR38778">
    <property type="entry name" value="CYTOPLASMIC PROTEIN-RELATED"/>
    <property type="match status" value="1"/>
</dbReference>
<dbReference type="Proteomes" id="UP000064967">
    <property type="component" value="Chromosome"/>
</dbReference>
<dbReference type="Pfam" id="PF04320">
    <property type="entry name" value="YggL_50S_bp"/>
    <property type="match status" value="1"/>
</dbReference>
<dbReference type="KEGG" id="llu:AKJ09_11054"/>